<sequence>MVINCSPLKQRMLDVSACGTFQLIQEHPDVVPHAEAGEFLVSFREVDDLLERFNHYWLNIDHRRLVASRALADNKYNHSFLQKGMELLDIALN</sequence>
<protein>
    <recommendedName>
        <fullName evidence="1">Spore protein YkvP/CgeB glycosyl transferase-like domain-containing protein</fullName>
    </recommendedName>
</protein>
<feature type="domain" description="Spore protein YkvP/CgeB glycosyl transferase-like" evidence="1">
    <location>
        <begin position="8"/>
        <end position="86"/>
    </location>
</feature>
<keyword evidence="3" id="KW-1185">Reference proteome</keyword>
<gene>
    <name evidence="2" type="ORF">JCM16418_2447</name>
</gene>
<dbReference type="Pfam" id="PF13524">
    <property type="entry name" value="Glyco_trans_1_2"/>
    <property type="match status" value="1"/>
</dbReference>
<dbReference type="AlphaFoldDB" id="W7Z1U5"/>
<comment type="caution">
    <text evidence="2">The sequence shown here is derived from an EMBL/GenBank/DDBJ whole genome shotgun (WGS) entry which is preliminary data.</text>
</comment>
<evidence type="ECO:0000313" key="2">
    <source>
        <dbReference type="EMBL" id="GAF08374.1"/>
    </source>
</evidence>
<dbReference type="Proteomes" id="UP000019364">
    <property type="component" value="Unassembled WGS sequence"/>
</dbReference>
<dbReference type="OrthoDB" id="2653316at2"/>
<evidence type="ECO:0000313" key="3">
    <source>
        <dbReference type="Proteomes" id="UP000019364"/>
    </source>
</evidence>
<reference evidence="2 3" key="1">
    <citation type="journal article" date="2014" name="Genome Announc.">
        <title>Draft Genome Sequence of Paenibacillus pini JCM 16418T, Isolated from the Rhizosphere of Pine Tree.</title>
        <authorList>
            <person name="Yuki M."/>
            <person name="Oshima K."/>
            <person name="Suda W."/>
            <person name="Oshida Y."/>
            <person name="Kitamura K."/>
            <person name="Iida Y."/>
            <person name="Hattori M."/>
            <person name="Ohkuma M."/>
        </authorList>
    </citation>
    <scope>NUCLEOTIDE SEQUENCE [LARGE SCALE GENOMIC DNA]</scope>
    <source>
        <strain evidence="2 3">JCM 16418</strain>
    </source>
</reference>
<name>W7Z1U5_9BACL</name>
<dbReference type="InterPro" id="IPR055259">
    <property type="entry name" value="YkvP/CgeB_Glyco_trans-like"/>
</dbReference>
<evidence type="ECO:0000259" key="1">
    <source>
        <dbReference type="Pfam" id="PF13524"/>
    </source>
</evidence>
<proteinExistence type="predicted"/>
<dbReference type="EMBL" id="BAVZ01000006">
    <property type="protein sequence ID" value="GAF08374.1"/>
    <property type="molecule type" value="Genomic_DNA"/>
</dbReference>
<organism evidence="2 3">
    <name type="scientific">Paenibacillus pini JCM 16418</name>
    <dbReference type="NCBI Taxonomy" id="1236976"/>
    <lineage>
        <taxon>Bacteria</taxon>
        <taxon>Bacillati</taxon>
        <taxon>Bacillota</taxon>
        <taxon>Bacilli</taxon>
        <taxon>Bacillales</taxon>
        <taxon>Paenibacillaceae</taxon>
        <taxon>Paenibacillus</taxon>
    </lineage>
</organism>
<accession>W7Z1U5</accession>
<dbReference type="RefSeq" id="WP_052020209.1">
    <property type="nucleotide sequence ID" value="NZ_BAVZ01000006.1"/>
</dbReference>
<dbReference type="STRING" id="1236976.JCM16418_2447"/>